<name>A0A699KDG8_TANCI</name>
<reference evidence="1" key="1">
    <citation type="journal article" date="2019" name="Sci. Rep.">
        <title>Draft genome of Tanacetum cinerariifolium, the natural source of mosquito coil.</title>
        <authorList>
            <person name="Yamashiro T."/>
            <person name="Shiraishi A."/>
            <person name="Satake H."/>
            <person name="Nakayama K."/>
        </authorList>
    </citation>
    <scope>NUCLEOTIDE SEQUENCE</scope>
</reference>
<comment type="caution">
    <text evidence="1">The sequence shown here is derived from an EMBL/GenBank/DDBJ whole genome shotgun (WGS) entry which is preliminary data.</text>
</comment>
<evidence type="ECO:0000313" key="1">
    <source>
        <dbReference type="EMBL" id="GFA84752.1"/>
    </source>
</evidence>
<gene>
    <name evidence="1" type="ORF">Tci_656724</name>
</gene>
<organism evidence="1">
    <name type="scientific">Tanacetum cinerariifolium</name>
    <name type="common">Dalmatian daisy</name>
    <name type="synonym">Chrysanthemum cinerariifolium</name>
    <dbReference type="NCBI Taxonomy" id="118510"/>
    <lineage>
        <taxon>Eukaryota</taxon>
        <taxon>Viridiplantae</taxon>
        <taxon>Streptophyta</taxon>
        <taxon>Embryophyta</taxon>
        <taxon>Tracheophyta</taxon>
        <taxon>Spermatophyta</taxon>
        <taxon>Magnoliopsida</taxon>
        <taxon>eudicotyledons</taxon>
        <taxon>Gunneridae</taxon>
        <taxon>Pentapetalae</taxon>
        <taxon>asterids</taxon>
        <taxon>campanulids</taxon>
        <taxon>Asterales</taxon>
        <taxon>Asteraceae</taxon>
        <taxon>Asteroideae</taxon>
        <taxon>Anthemideae</taxon>
        <taxon>Anthemidinae</taxon>
        <taxon>Tanacetum</taxon>
    </lineage>
</organism>
<sequence>MIMLLVDRWWRCGGARLEMEGVVAAAVVVLLEAGAARGGEWNRGSNRSGDKKRFWGSLEKFSGGGGWWPAVGRRGGVSMMMWTVDLWWGGVQWRDVVLVWVDDGWRWVAGDRGSARKS</sequence>
<dbReference type="AlphaFoldDB" id="A0A699KDG8"/>
<dbReference type="EMBL" id="BKCJ010499613">
    <property type="protein sequence ID" value="GFA84752.1"/>
    <property type="molecule type" value="Genomic_DNA"/>
</dbReference>
<proteinExistence type="predicted"/>
<accession>A0A699KDG8</accession>
<protein>
    <submittedName>
        <fullName evidence="1">Uncharacterized protein</fullName>
    </submittedName>
</protein>